<dbReference type="EMBL" id="BMOB01000012">
    <property type="protein sequence ID" value="GGI92022.1"/>
    <property type="molecule type" value="Genomic_DNA"/>
</dbReference>
<dbReference type="Proteomes" id="UP000630149">
    <property type="component" value="Unassembled WGS sequence"/>
</dbReference>
<name>A0A917K108_9GAMM</name>
<dbReference type="AlphaFoldDB" id="A0A917K108"/>
<dbReference type="InterPro" id="IPR011044">
    <property type="entry name" value="Quino_amine_DH_bsu"/>
</dbReference>
<keyword evidence="2" id="KW-1185">Reference proteome</keyword>
<comment type="caution">
    <text evidence="1">The sequence shown here is derived from an EMBL/GenBank/DDBJ whole genome shotgun (WGS) entry which is preliminary data.</text>
</comment>
<dbReference type="PANTHER" id="PTHR31270:SF1">
    <property type="entry name" value="GLUTAMINYL-PEPTIDE CYCLOTRANSFERASE"/>
    <property type="match status" value="1"/>
</dbReference>
<dbReference type="SUPFAM" id="SSF50969">
    <property type="entry name" value="YVTN repeat-like/Quinoprotein amine dehydrogenase"/>
    <property type="match status" value="1"/>
</dbReference>
<dbReference type="OrthoDB" id="9783700at2"/>
<dbReference type="RefSeq" id="WP_131777342.1">
    <property type="nucleotide sequence ID" value="NZ_BMOB01000012.1"/>
</dbReference>
<evidence type="ECO:0000313" key="1">
    <source>
        <dbReference type="EMBL" id="GGI92022.1"/>
    </source>
</evidence>
<proteinExistence type="predicted"/>
<dbReference type="Pfam" id="PF05096">
    <property type="entry name" value="Glu_cyclase_2"/>
    <property type="match status" value="1"/>
</dbReference>
<gene>
    <name evidence="1" type="ORF">GCM10007966_20870</name>
</gene>
<organism evidence="1 2">
    <name type="scientific">Legionella impletisoli</name>
    <dbReference type="NCBI Taxonomy" id="343510"/>
    <lineage>
        <taxon>Bacteria</taxon>
        <taxon>Pseudomonadati</taxon>
        <taxon>Pseudomonadota</taxon>
        <taxon>Gammaproteobacteria</taxon>
        <taxon>Legionellales</taxon>
        <taxon>Legionellaceae</taxon>
        <taxon>Legionella</taxon>
    </lineage>
</organism>
<evidence type="ECO:0000313" key="2">
    <source>
        <dbReference type="Proteomes" id="UP000630149"/>
    </source>
</evidence>
<dbReference type="GO" id="GO:0016603">
    <property type="term" value="F:glutaminyl-peptide cyclotransferase activity"/>
    <property type="evidence" value="ECO:0007669"/>
    <property type="project" value="InterPro"/>
</dbReference>
<dbReference type="InterPro" id="IPR007788">
    <property type="entry name" value="QCT"/>
</dbReference>
<reference evidence="1" key="2">
    <citation type="submission" date="2020-09" db="EMBL/GenBank/DDBJ databases">
        <authorList>
            <person name="Sun Q."/>
            <person name="Ohkuma M."/>
        </authorList>
    </citation>
    <scope>NUCLEOTIDE SEQUENCE</scope>
    <source>
        <strain evidence="1">JCM 13919</strain>
    </source>
</reference>
<protein>
    <submittedName>
        <fullName evidence="1">Glutamine cyclotransferase</fullName>
    </submittedName>
</protein>
<dbReference type="PANTHER" id="PTHR31270">
    <property type="entry name" value="GLUTAMINYL-PEPTIDE CYCLOTRANSFERASE"/>
    <property type="match status" value="1"/>
</dbReference>
<reference evidence="1" key="1">
    <citation type="journal article" date="2014" name="Int. J. Syst. Evol. Microbiol.">
        <title>Complete genome sequence of Corynebacterium casei LMG S-19264T (=DSM 44701T), isolated from a smear-ripened cheese.</title>
        <authorList>
            <consortium name="US DOE Joint Genome Institute (JGI-PGF)"/>
            <person name="Walter F."/>
            <person name="Albersmeier A."/>
            <person name="Kalinowski J."/>
            <person name="Ruckert C."/>
        </authorList>
    </citation>
    <scope>NUCLEOTIDE SEQUENCE</scope>
    <source>
        <strain evidence="1">JCM 13919</strain>
    </source>
</reference>
<accession>A0A917K108</accession>
<sequence length="288" mass="32877">MNYCVTNRIFSVPMGIKWVVIILILTTFNTWASPEIIASSELKKTLRAHAIPKYDFKVIHTYPHNSQRFTEGLVLHDDKLYESQGLYHQSKLSIMEFPTLTPIRNVTISSRYFSEGITIIENNLYLLTYREHQGFVFDKSTLKLKNHFSFKGEGWGLTSAKNELIMSNGSGILTYLSTTDFKPIKQLAVTIGEKLLSGLNELEYVQEKIYANVLPTSIIVMISSKTGQVEGWIDIESLKPTKVCHPNVCVANGIAYYPKHQSFLITGKFWPLLYEVKIRCRQKNKCPA</sequence>